<name>A0A249XSS4_9CAUD</name>
<keyword evidence="3" id="KW-1185">Reference proteome</keyword>
<evidence type="ECO:0000256" key="1">
    <source>
        <dbReference type="SAM" id="MobiDB-lite"/>
    </source>
</evidence>
<dbReference type="Proteomes" id="UP000226037">
    <property type="component" value="Segment"/>
</dbReference>
<accession>A0A249XSS4</accession>
<sequence length="764" mass="87911">MANRNVTPSGEGEYFDPIAQFQNAMRNGPPWESIVDFATHRSFCNMKLYPRQLTLLKLIYLETEQFTQYDWDTIGKWAEGFKDRTRPMGVQPDIFDRVQYLKNNGYHHFPHVQTVMGRRASKGIIGGVTGAERLAYFFSLDDWQQHFGIVPHAVGELTVIATTQAQAADRQFGDIRRTVEGCAYLAPHIVANRVTDFYIRTPADERYIDEMRLGKVSMDREFASLHAQASATSSTSKRGGNGFANYYDEFAHQIMGTGSTKSGDEVYAAQQPSLDQFGIQKFTYIPSSPFTKVGRFYQLYQEGCVTMEEYNQREGKFERRTYTEKHMGIDMDEVEEELEVAVADPEMLVVQLPSWETYRDWDSAHTIPMRPGKKRTFPRWKRPVQWDPEGEGPEAKSMQRMRHKNPEKFKVERGAQFASVEDAYLNEVMVDKMFEKPWWRDNLVPIEKGKFSIVYRAHGDPSRTNANFGWAIGHMEDAPCDGCGWDPNNLPPGVPPQMKYSHNCKLGGSVMPHVIFDKLHVWKPENFPDHTVNYVQVGRDIDQFLRRFPSIDKLTYDQYAAFGLVDQQRLDHPQMHIFEKTFTMQENQRRFERFKAAINLGLVHAYKDDFFDDGMSLLEQELKFLQEKNGKVDKQEIGPVTTKDLADCVMVVAVDLLEDHLERWYKGRTRAAFGSTHAAGLKSGREQERMALAGVGGREAPKDSRAVRARANRNNLDRFNDQRATMRERGYGTMARDAVVPGSARRTDRNRRGDYTPNRSRGRF</sequence>
<evidence type="ECO:0000313" key="2">
    <source>
        <dbReference type="EMBL" id="ASZ74793.1"/>
    </source>
</evidence>
<feature type="compositionally biased region" description="Basic and acidic residues" evidence="1">
    <location>
        <begin position="745"/>
        <end position="754"/>
    </location>
</feature>
<proteinExistence type="predicted"/>
<feature type="region of interest" description="Disordered" evidence="1">
    <location>
        <begin position="735"/>
        <end position="764"/>
    </location>
</feature>
<protein>
    <submittedName>
        <fullName evidence="2">Terminase</fullName>
    </submittedName>
</protein>
<evidence type="ECO:0000313" key="3">
    <source>
        <dbReference type="Proteomes" id="UP000226037"/>
    </source>
</evidence>
<organism evidence="2 3">
    <name type="scientific">Mycobacterium phage Phabba</name>
    <dbReference type="NCBI Taxonomy" id="2027899"/>
    <lineage>
        <taxon>Viruses</taxon>
        <taxon>Duplodnaviria</taxon>
        <taxon>Heunggongvirae</taxon>
        <taxon>Uroviricota</taxon>
        <taxon>Caudoviricetes</taxon>
        <taxon>Ceeclamvirinae</taxon>
        <taxon>Myrnavirus</taxon>
        <taxon>Myrnavirus phabba</taxon>
        <taxon>Myranavirus phabba</taxon>
    </lineage>
</organism>
<reference evidence="3" key="1">
    <citation type="submission" date="2017-08" db="EMBL/GenBank/DDBJ databases">
        <authorList>
            <person name="de Groot N.N."/>
        </authorList>
    </citation>
    <scope>NUCLEOTIDE SEQUENCE [LARGE SCALE GENOMIC DNA]</scope>
</reference>
<gene>
    <name evidence="2" type="ORF">SEA_PHABBA_256</name>
</gene>
<dbReference type="EMBL" id="MF668280">
    <property type="protein sequence ID" value="ASZ74793.1"/>
    <property type="molecule type" value="Genomic_DNA"/>
</dbReference>
<feature type="region of interest" description="Disordered" evidence="1">
    <location>
        <begin position="383"/>
        <end position="402"/>
    </location>
</feature>